<dbReference type="AlphaFoldDB" id="A0A4S4G0Z1"/>
<organism evidence="2 3">
    <name type="scientific">Adlercreutzia caecimuris</name>
    <dbReference type="NCBI Taxonomy" id="671266"/>
    <lineage>
        <taxon>Bacteria</taxon>
        <taxon>Bacillati</taxon>
        <taxon>Actinomycetota</taxon>
        <taxon>Coriobacteriia</taxon>
        <taxon>Eggerthellales</taxon>
        <taxon>Eggerthellaceae</taxon>
        <taxon>Adlercreutzia</taxon>
    </lineage>
</organism>
<feature type="domain" description="AbiEi antitoxin N-terminal" evidence="1">
    <location>
        <begin position="4"/>
        <end position="52"/>
    </location>
</feature>
<name>A0A4S4G0Z1_9ACTN</name>
<reference evidence="2 3" key="1">
    <citation type="submission" date="2019-04" db="EMBL/GenBank/DDBJ databases">
        <title>Microbes associate with the intestines of laboratory mice.</title>
        <authorList>
            <person name="Navarre W."/>
            <person name="Wong E."/>
            <person name="Huang K.C."/>
            <person name="Tropini C."/>
            <person name="Ng K."/>
            <person name="Yu B."/>
        </authorList>
    </citation>
    <scope>NUCLEOTIDE SEQUENCE [LARGE SCALE GENOMIC DNA]</scope>
    <source>
        <strain evidence="2 3">NM80_B27</strain>
    </source>
</reference>
<proteinExistence type="predicted"/>
<evidence type="ECO:0000313" key="3">
    <source>
        <dbReference type="Proteomes" id="UP000308978"/>
    </source>
</evidence>
<protein>
    <recommendedName>
        <fullName evidence="1">AbiEi antitoxin N-terminal domain-containing protein</fullName>
    </recommendedName>
</protein>
<dbReference type="Pfam" id="PF13338">
    <property type="entry name" value="AbiEi_4"/>
    <property type="match status" value="1"/>
</dbReference>
<gene>
    <name evidence="2" type="ORF">E5986_10185</name>
</gene>
<sequence>MGVQAIVDLAESNGGLVTTAQVVGAGIPRARISDMVKTGDLERVQRGVYCLAGAWEDEFLATQLRFPKGILSDGTALYLHGYADRVPFQLTMTFPRSYGATKAREAGIEVRTCADEVLGLGLTAIRTPYGNEVSAYDLERTLCDIVRGRRVVDVQVVNPAMKQYARSGGKDVQKLLDYAQALGVEKKIRNYLEVLL</sequence>
<evidence type="ECO:0000259" key="1">
    <source>
        <dbReference type="Pfam" id="PF13338"/>
    </source>
</evidence>
<dbReference type="Proteomes" id="UP000308978">
    <property type="component" value="Unassembled WGS sequence"/>
</dbReference>
<dbReference type="InterPro" id="IPR025159">
    <property type="entry name" value="AbiEi_N"/>
</dbReference>
<evidence type="ECO:0000313" key="2">
    <source>
        <dbReference type="EMBL" id="THG36321.1"/>
    </source>
</evidence>
<dbReference type="RefSeq" id="WP_016309992.1">
    <property type="nucleotide sequence ID" value="NZ_CAQROT010000004.1"/>
</dbReference>
<accession>A0A4S4G0Z1</accession>
<dbReference type="EMBL" id="SSTJ01000017">
    <property type="protein sequence ID" value="THG36321.1"/>
    <property type="molecule type" value="Genomic_DNA"/>
</dbReference>
<comment type="caution">
    <text evidence="2">The sequence shown here is derived from an EMBL/GenBank/DDBJ whole genome shotgun (WGS) entry which is preliminary data.</text>
</comment>